<protein>
    <submittedName>
        <fullName evidence="2">DEKNAAC103797</fullName>
    </submittedName>
</protein>
<keyword evidence="3" id="KW-1185">Reference proteome</keyword>
<accession>A0A448YPE3</accession>
<dbReference type="PANTHER" id="PTHR37781">
    <property type="entry name" value="TFIIH COMPLEX SUBUNIT"/>
    <property type="match status" value="1"/>
</dbReference>
<reference evidence="2 3" key="1">
    <citation type="submission" date="2018-12" db="EMBL/GenBank/DDBJ databases">
        <authorList>
            <person name="Tiukova I."/>
            <person name="Dainat J."/>
        </authorList>
    </citation>
    <scope>NUCLEOTIDE SEQUENCE [LARGE SCALE GENOMIC DNA]</scope>
</reference>
<dbReference type="AlphaFoldDB" id="A0A448YPE3"/>
<feature type="compositionally biased region" description="Basic and acidic residues" evidence="1">
    <location>
        <begin position="53"/>
        <end position="65"/>
    </location>
</feature>
<feature type="compositionally biased region" description="Acidic residues" evidence="1">
    <location>
        <begin position="35"/>
        <end position="44"/>
    </location>
</feature>
<dbReference type="STRING" id="13370.A0A448YPE3"/>
<sequence>MPSRPSTPLHPDADQEIEAPGVEIPKELTSALDLGSEEDTDEEIGGGNGLLLGKERIQGHDGRNNDDDEDDDDYSMDSEDSEQFEKEERPLIDADASIGEPLSPRASPTEDIPSTFCAVDTTFFDNETEKRRTPVNPFGVNERLVSSEPIRIIRKKSRGADYGPRRLSMTQQSRLIDYIDGRLMAIQRRYIKYLSAREDPDNEPGSSALRFGLSDLAHSLDEVVTIIWYSIFKVKTVPFVYHYNVLSKEERNVLGQDGSSEIELDEITPDFLFGQTNYLIKIMGDLADYLEKFQFTSLDEIHTLLLLFAKLDNIISILIDEYSDDEDGIFEEAIVENDDARPLPSKFKQPFISNTEKIRIDSIINRTKLLVIGMFDGFKEGAFDDAVVINGKKRDHRSTDDGIKSEIQRHELLIGEIYEGILDRTSI</sequence>
<dbReference type="InParanoid" id="A0A448YPE3"/>
<gene>
    <name evidence="2" type="ORF">BRENAR_LOCUS3478</name>
</gene>
<feature type="compositionally biased region" description="Acidic residues" evidence="1">
    <location>
        <begin position="66"/>
        <end position="82"/>
    </location>
</feature>
<dbReference type="InterPro" id="IPR031349">
    <property type="entry name" value="Tfb6"/>
</dbReference>
<evidence type="ECO:0000313" key="2">
    <source>
        <dbReference type="EMBL" id="VEU22747.1"/>
    </source>
</evidence>
<name>A0A448YPE3_BRENA</name>
<feature type="region of interest" description="Disordered" evidence="1">
    <location>
        <begin position="1"/>
        <end position="113"/>
    </location>
</feature>
<evidence type="ECO:0000313" key="3">
    <source>
        <dbReference type="Proteomes" id="UP000290900"/>
    </source>
</evidence>
<organism evidence="2 3">
    <name type="scientific">Brettanomyces naardenensis</name>
    <name type="common">Yeast</name>
    <dbReference type="NCBI Taxonomy" id="13370"/>
    <lineage>
        <taxon>Eukaryota</taxon>
        <taxon>Fungi</taxon>
        <taxon>Dikarya</taxon>
        <taxon>Ascomycota</taxon>
        <taxon>Saccharomycotina</taxon>
        <taxon>Pichiomycetes</taxon>
        <taxon>Pichiales</taxon>
        <taxon>Pichiaceae</taxon>
        <taxon>Brettanomyces</taxon>
    </lineage>
</organism>
<dbReference type="PANTHER" id="PTHR37781:SF1">
    <property type="entry name" value="ADR380WP"/>
    <property type="match status" value="1"/>
</dbReference>
<evidence type="ECO:0000256" key="1">
    <source>
        <dbReference type="SAM" id="MobiDB-lite"/>
    </source>
</evidence>
<dbReference type="Pfam" id="PF17110">
    <property type="entry name" value="TFB6"/>
    <property type="match status" value="1"/>
</dbReference>
<dbReference type="GO" id="GO:0005675">
    <property type="term" value="C:transcription factor TFIIH holo complex"/>
    <property type="evidence" value="ECO:0007669"/>
    <property type="project" value="TreeGrafter"/>
</dbReference>
<dbReference type="Proteomes" id="UP000290900">
    <property type="component" value="Unassembled WGS sequence"/>
</dbReference>
<dbReference type="EMBL" id="CAACVR010000026">
    <property type="protein sequence ID" value="VEU22747.1"/>
    <property type="molecule type" value="Genomic_DNA"/>
</dbReference>
<feature type="compositionally biased region" description="Basic and acidic residues" evidence="1">
    <location>
        <begin position="83"/>
        <end position="92"/>
    </location>
</feature>
<dbReference type="OrthoDB" id="2567806at2759"/>
<proteinExistence type="predicted"/>